<proteinExistence type="predicted"/>
<evidence type="ECO:0000256" key="2">
    <source>
        <dbReference type="PROSITE-ProRule" id="PRU00703"/>
    </source>
</evidence>
<evidence type="ECO:0000313" key="5">
    <source>
        <dbReference type="Proteomes" id="UP000277326"/>
    </source>
</evidence>
<evidence type="ECO:0000313" key="4">
    <source>
        <dbReference type="EMBL" id="RMB13608.1"/>
    </source>
</evidence>
<keyword evidence="1 2" id="KW-0129">CBS domain</keyword>
<dbReference type="InterPro" id="IPR046342">
    <property type="entry name" value="CBS_dom_sf"/>
</dbReference>
<gene>
    <name evidence="4" type="ORF">ATH50_2047</name>
</gene>
<comment type="caution">
    <text evidence="4">The sequence shown here is derived from an EMBL/GenBank/DDBJ whole genome shotgun (WGS) entry which is preliminary data.</text>
</comment>
<dbReference type="AlphaFoldDB" id="A0A3M0CWN7"/>
<dbReference type="SUPFAM" id="SSF54631">
    <property type="entry name" value="CBS-domain pair"/>
    <property type="match status" value="1"/>
</dbReference>
<reference evidence="4 5" key="1">
    <citation type="journal article" date="2015" name="Stand. Genomic Sci.">
        <title>Genomic Encyclopedia of Bacterial and Archaeal Type Strains, Phase III: the genomes of soil and plant-associated and newly described type strains.</title>
        <authorList>
            <person name="Whitman W.B."/>
            <person name="Woyke T."/>
            <person name="Klenk H.P."/>
            <person name="Zhou Y."/>
            <person name="Lilburn T.G."/>
            <person name="Beck B.J."/>
            <person name="De Vos P."/>
            <person name="Vandamme P."/>
            <person name="Eisen J.A."/>
            <person name="Garrity G."/>
            <person name="Hugenholtz P."/>
            <person name="Kyrpides N.C."/>
        </authorList>
    </citation>
    <scope>NUCLEOTIDE SEQUENCE [LARGE SCALE GENOMIC DNA]</scope>
    <source>
        <strain evidence="4 5">CGMCC 1.10124</strain>
    </source>
</reference>
<evidence type="ECO:0000256" key="1">
    <source>
        <dbReference type="ARBA" id="ARBA00023122"/>
    </source>
</evidence>
<protein>
    <submittedName>
        <fullName evidence="4">CBS domain protein</fullName>
    </submittedName>
</protein>
<feature type="domain" description="CBS" evidence="3">
    <location>
        <begin position="10"/>
        <end position="67"/>
    </location>
</feature>
<accession>A0A3M0CWN7</accession>
<evidence type="ECO:0000259" key="3">
    <source>
        <dbReference type="PROSITE" id="PS51371"/>
    </source>
</evidence>
<organism evidence="4 5">
    <name type="scientific">Haloplanus aerogenes</name>
    <dbReference type="NCBI Taxonomy" id="660522"/>
    <lineage>
        <taxon>Archaea</taxon>
        <taxon>Methanobacteriati</taxon>
        <taxon>Methanobacteriota</taxon>
        <taxon>Stenosarchaea group</taxon>
        <taxon>Halobacteria</taxon>
        <taxon>Halobacteriales</taxon>
        <taxon>Haloferacaceae</taxon>
        <taxon>Haloplanus</taxon>
    </lineage>
</organism>
<sequence>MIDQSVADVMADSVQTITRETTASTVARLFAEDDIGSALVVDSETGDLVGIVTESDIMHQVATDADITVVSVNSFMTTPVITIPSTESIYTAATLMKDHSIRRLPVVDDGNLVGILTTTNLIHYLPHLRTRILRGRDELSGQ</sequence>
<name>A0A3M0CWN7_9EURY</name>
<dbReference type="InterPro" id="IPR051257">
    <property type="entry name" value="Diverse_CBS-Domain"/>
</dbReference>
<dbReference type="EMBL" id="REFS01000004">
    <property type="protein sequence ID" value="RMB13608.1"/>
    <property type="molecule type" value="Genomic_DNA"/>
</dbReference>
<dbReference type="Proteomes" id="UP000277326">
    <property type="component" value="Unassembled WGS sequence"/>
</dbReference>
<dbReference type="SMART" id="SM00116">
    <property type="entry name" value="CBS"/>
    <property type="match status" value="2"/>
</dbReference>
<feature type="domain" description="CBS" evidence="3">
    <location>
        <begin position="76"/>
        <end position="138"/>
    </location>
</feature>
<dbReference type="PROSITE" id="PS51371">
    <property type="entry name" value="CBS"/>
    <property type="match status" value="2"/>
</dbReference>
<dbReference type="Gene3D" id="3.10.580.10">
    <property type="entry name" value="CBS-domain"/>
    <property type="match status" value="1"/>
</dbReference>
<dbReference type="Pfam" id="PF00571">
    <property type="entry name" value="CBS"/>
    <property type="match status" value="2"/>
</dbReference>
<dbReference type="PANTHER" id="PTHR43080:SF2">
    <property type="entry name" value="CBS DOMAIN-CONTAINING PROTEIN"/>
    <property type="match status" value="1"/>
</dbReference>
<dbReference type="PANTHER" id="PTHR43080">
    <property type="entry name" value="CBS DOMAIN-CONTAINING PROTEIN CBSX3, MITOCHONDRIAL"/>
    <property type="match status" value="1"/>
</dbReference>
<dbReference type="InterPro" id="IPR000644">
    <property type="entry name" value="CBS_dom"/>
</dbReference>